<comment type="caution">
    <text evidence="5">The sequence shown here is derived from an EMBL/GenBank/DDBJ whole genome shotgun (WGS) entry which is preliminary data.</text>
</comment>
<dbReference type="EMBL" id="JACCFP010000001">
    <property type="protein sequence ID" value="NYJ03229.1"/>
    <property type="molecule type" value="Genomic_DNA"/>
</dbReference>
<protein>
    <recommendedName>
        <fullName evidence="4">Fibronectin type-III domain-containing protein</fullName>
    </recommendedName>
</protein>
<dbReference type="PROSITE" id="PS51318">
    <property type="entry name" value="TAT"/>
    <property type="match status" value="1"/>
</dbReference>
<dbReference type="GO" id="GO:0016798">
    <property type="term" value="F:hydrolase activity, acting on glycosyl bonds"/>
    <property type="evidence" value="ECO:0007669"/>
    <property type="project" value="UniProtKB-KW"/>
</dbReference>
<dbReference type="AlphaFoldDB" id="A0A853C7M7"/>
<keyword evidence="3" id="KW-0732">Signal</keyword>
<evidence type="ECO:0000256" key="2">
    <source>
        <dbReference type="ARBA" id="ARBA00023326"/>
    </source>
</evidence>
<evidence type="ECO:0000256" key="1">
    <source>
        <dbReference type="ARBA" id="ARBA00023295"/>
    </source>
</evidence>
<dbReference type="Gene3D" id="2.60.120.560">
    <property type="entry name" value="Exo-inulinase, domain 1"/>
    <property type="match status" value="1"/>
</dbReference>
<dbReference type="PROSITE" id="PS50853">
    <property type="entry name" value="FN3"/>
    <property type="match status" value="1"/>
</dbReference>
<dbReference type="Proteomes" id="UP000530424">
    <property type="component" value="Unassembled WGS sequence"/>
</dbReference>
<evidence type="ECO:0000259" key="4">
    <source>
        <dbReference type="PROSITE" id="PS50853"/>
    </source>
</evidence>
<keyword evidence="2" id="KW-0119">Carbohydrate metabolism</keyword>
<dbReference type="Pfam" id="PF08531">
    <property type="entry name" value="Bac_rhamnosid_N"/>
    <property type="match status" value="1"/>
</dbReference>
<dbReference type="InterPro" id="IPR010496">
    <property type="entry name" value="AL/BT2_dom"/>
</dbReference>
<dbReference type="Gene3D" id="2.60.40.10">
    <property type="entry name" value="Immunoglobulins"/>
    <property type="match status" value="1"/>
</dbReference>
<dbReference type="InterPro" id="IPR013737">
    <property type="entry name" value="Bac_rhamnosid_N"/>
</dbReference>
<dbReference type="PANTHER" id="PTHR33307">
    <property type="entry name" value="ALPHA-RHAMNOSIDASE (EUROFUNG)"/>
    <property type="match status" value="1"/>
</dbReference>
<dbReference type="InterPro" id="IPR013783">
    <property type="entry name" value="Ig-like_fold"/>
</dbReference>
<reference evidence="5 6" key="1">
    <citation type="submission" date="2020-07" db="EMBL/GenBank/DDBJ databases">
        <title>Sequencing the genomes of 1000 actinobacteria strains.</title>
        <authorList>
            <person name="Klenk H.-P."/>
        </authorList>
    </citation>
    <scope>NUCLEOTIDE SEQUENCE [LARGE SCALE GENOMIC DNA]</scope>
    <source>
        <strain evidence="5 6">DSM 103833</strain>
    </source>
</reference>
<accession>A0A853C7M7</accession>
<sequence>MRTHHPRRRRLAALAALTAGAVVLPGVTDLPAARADVGTRPAAPERLTVDDLAHPLDTDLTPRFGWLPQDSDPNEVQTAYKIEVRDADGRLVWDTDKVTSSDQAYVEYDGSPLEPGSAYTWRVRTWDKDKLPSPWSQWAPFETGLGDGDWGGASWIRRPPGNPDASALSVVDGRGRVSGGDVTIARTGRDWTDYVYTVDVTPITRAAAVVFRAPDSRNGYMWQLHANDNAIKTHRMVNGAFPTDARRTVPHVIDPGVTYELSVRVEGQTFTTSIDGRVVDTWTDSSATGSRAGTIGFRQASGEVADFDDVRVTSLDGSTVLFEEDFSGGLDKWVRGTTNREADEYTLARTVVDVPAGEIVRARSYLAASHQAELYLDGERAERMTNYGYPGEGYYQATDVTDLVTAGEPLAIGAMLHWFSGGQGRAAGEPGLLVRLVLEYADGSEVVVVSDGSWKVRRGPYVLVGTRNGEGLYVEHLDGRAVRAIGDWTDEDYDDSGWADAVVVGEHPVAPFTRLVGQETHLVEEVVAPERILTADDGTPVADFGKVIPARPAVHFEQGVEGRVIPIRASYGLAANGRVSTSGVDTQGTNMSFPYTQAAGAQDYRAFGHLGFRYLEIPGAEE</sequence>
<name>A0A853C7M7_9ACTN</name>
<dbReference type="SUPFAM" id="SSF49265">
    <property type="entry name" value="Fibronectin type III"/>
    <property type="match status" value="1"/>
</dbReference>
<dbReference type="RefSeq" id="WP_179669500.1">
    <property type="nucleotide sequence ID" value="NZ_JACCFP010000001.1"/>
</dbReference>
<keyword evidence="2" id="KW-0624">Polysaccharide degradation</keyword>
<dbReference type="Pfam" id="PF06439">
    <property type="entry name" value="3keto-disac_hyd"/>
    <property type="match status" value="1"/>
</dbReference>
<dbReference type="InterPro" id="IPR036116">
    <property type="entry name" value="FN3_sf"/>
</dbReference>
<dbReference type="InterPro" id="IPR016007">
    <property type="entry name" value="Alpha_rhamnosid"/>
</dbReference>
<keyword evidence="1" id="KW-0378">Hydrolase</keyword>
<gene>
    <name evidence="5" type="ORF">HNR19_003927</name>
</gene>
<evidence type="ECO:0000313" key="5">
    <source>
        <dbReference type="EMBL" id="NYJ03229.1"/>
    </source>
</evidence>
<keyword evidence="1" id="KW-0326">Glycosidase</keyword>
<organism evidence="5 6">
    <name type="scientific">Nocardioides thalensis</name>
    <dbReference type="NCBI Taxonomy" id="1914755"/>
    <lineage>
        <taxon>Bacteria</taxon>
        <taxon>Bacillati</taxon>
        <taxon>Actinomycetota</taxon>
        <taxon>Actinomycetes</taxon>
        <taxon>Propionibacteriales</taxon>
        <taxon>Nocardioidaceae</taxon>
        <taxon>Nocardioides</taxon>
    </lineage>
</organism>
<dbReference type="InterPro" id="IPR003961">
    <property type="entry name" value="FN3_dom"/>
</dbReference>
<feature type="domain" description="Fibronectin type-III" evidence="4">
    <location>
        <begin position="43"/>
        <end position="146"/>
    </location>
</feature>
<keyword evidence="6" id="KW-1185">Reference proteome</keyword>
<dbReference type="InterPro" id="IPR006311">
    <property type="entry name" value="TAT_signal"/>
</dbReference>
<proteinExistence type="predicted"/>
<feature type="chain" id="PRO_5038845344" description="Fibronectin type-III domain-containing protein" evidence="3">
    <location>
        <begin position="22"/>
        <end position="622"/>
    </location>
</feature>
<evidence type="ECO:0000313" key="6">
    <source>
        <dbReference type="Proteomes" id="UP000530424"/>
    </source>
</evidence>
<feature type="signal peptide" evidence="3">
    <location>
        <begin position="1"/>
        <end position="21"/>
    </location>
</feature>
<dbReference type="Gene3D" id="2.60.120.260">
    <property type="entry name" value="Galactose-binding domain-like"/>
    <property type="match status" value="2"/>
</dbReference>
<dbReference type="PANTHER" id="PTHR33307:SF6">
    <property type="entry name" value="ALPHA-RHAMNOSIDASE (EUROFUNG)-RELATED"/>
    <property type="match status" value="1"/>
</dbReference>
<dbReference type="GO" id="GO:0000272">
    <property type="term" value="P:polysaccharide catabolic process"/>
    <property type="evidence" value="ECO:0007669"/>
    <property type="project" value="UniProtKB-KW"/>
</dbReference>
<evidence type="ECO:0000256" key="3">
    <source>
        <dbReference type="SAM" id="SignalP"/>
    </source>
</evidence>
<dbReference type="Pfam" id="PF25788">
    <property type="entry name" value="Ig_Rha78A_N"/>
    <property type="match status" value="1"/>
</dbReference>